<accession>A0A239ZEK2</accession>
<dbReference type="RefSeq" id="WP_095088197.1">
    <property type="nucleotide sequence ID" value="NZ_BMDM01000005.1"/>
</dbReference>
<reference evidence="1 2" key="1">
    <citation type="submission" date="2017-06" db="EMBL/GenBank/DDBJ databases">
        <authorList>
            <consortium name="Pathogen Informatics"/>
        </authorList>
    </citation>
    <scope>NUCLEOTIDE SEQUENCE [LARGE SCALE GENOMIC DNA]</scope>
    <source>
        <strain evidence="1 2">NCTC13839</strain>
    </source>
</reference>
<dbReference type="OrthoDB" id="2402463at2"/>
<proteinExistence type="predicted"/>
<evidence type="ECO:0000313" key="1">
    <source>
        <dbReference type="EMBL" id="SNV69651.1"/>
    </source>
</evidence>
<dbReference type="Proteomes" id="UP000242084">
    <property type="component" value="Chromosome 1"/>
</dbReference>
<sequence>MFDNLLTSFGIGSIVVDTKIENNINFENDLIRGVIILKGGKKDQHINKIELTLVEKIENTDKTSQFEVVENELETYTYSQDFIVKEAKEERISFQFALESLEFDSNKNDLYLKTHVFIENSVDAYDEDCVYIKNK</sequence>
<name>A0A239ZEK2_9STAP</name>
<gene>
    <name evidence="1" type="primary">spo0M</name>
    <name evidence="1" type="ORF">SAMEA4384403_01477</name>
</gene>
<keyword evidence="2" id="KW-1185">Reference proteome</keyword>
<dbReference type="EMBL" id="LT906462">
    <property type="protein sequence ID" value="SNV69651.1"/>
    <property type="molecule type" value="Genomic_DNA"/>
</dbReference>
<dbReference type="AlphaFoldDB" id="A0A239ZEK2"/>
<dbReference type="KEGG" id="sste:SAMEA4384403_1477"/>
<organism evidence="1 2">
    <name type="scientific">Mammaliicoccus stepanovicii</name>
    <dbReference type="NCBI Taxonomy" id="643214"/>
    <lineage>
        <taxon>Bacteria</taxon>
        <taxon>Bacillati</taxon>
        <taxon>Bacillota</taxon>
        <taxon>Bacilli</taxon>
        <taxon>Bacillales</taxon>
        <taxon>Staphylococcaceae</taxon>
        <taxon>Mammaliicoccus</taxon>
    </lineage>
</organism>
<evidence type="ECO:0000313" key="2">
    <source>
        <dbReference type="Proteomes" id="UP000242084"/>
    </source>
</evidence>
<protein>
    <submittedName>
        <fullName evidence="1">Stage 0 sporulation protein M</fullName>
    </submittedName>
</protein>
<dbReference type="InterPro" id="IPR009776">
    <property type="entry name" value="Spore_0_M"/>
</dbReference>
<dbReference type="Pfam" id="PF07070">
    <property type="entry name" value="Spo0M"/>
    <property type="match status" value="1"/>
</dbReference>
<dbReference type="PANTHER" id="PTHR40053">
    <property type="entry name" value="SPORULATION-CONTROL PROTEIN SPO0M"/>
    <property type="match status" value="1"/>
</dbReference>
<dbReference type="PANTHER" id="PTHR40053:SF1">
    <property type="entry name" value="SPORULATION-CONTROL PROTEIN SPO0M"/>
    <property type="match status" value="1"/>
</dbReference>